<dbReference type="PANTHER" id="PTHR31465:SF9">
    <property type="entry name" value="SPHINGOID LONG-CHAIN BASE TRANSPORTER RSB1"/>
    <property type="match status" value="1"/>
</dbReference>
<dbReference type="PANTHER" id="PTHR31465">
    <property type="entry name" value="PROTEIN RTA1-RELATED"/>
    <property type="match status" value="1"/>
</dbReference>
<sequence length="330" mass="35865">MAKVINGTTMVPSLNGTLISKHDCTVATCSMRYAELLYIPSKAGNAVYLVLFVFLLLAQGGLGVRYRTWGFMVGLVCGLLLEIIGYAGRLMLHNNVFSFGSFVTYLVCLTIAPAFLSASIYSCISRLVIVYGRDRARLSPRVYTITFVLCDFISLLLQAAGGALAASGTPGSSEGQTGVNVMIAGLAFQVVSLTVFIALSLDLMLSVSRAGQIGLSHRFSGLRSRRMFRLFPWAIIFASIAIFVRCCFRVAELKNGFKGSLANNQTLFMIFEGPAIMLAVLTLTIFHPAICFGGRQAWQDTDWEWKTGMEKSNLSSENINIQVLAKNGAA</sequence>
<comment type="subcellular location">
    <subcellularLocation>
        <location evidence="1">Membrane</location>
        <topology evidence="1">Multi-pass membrane protein</topology>
    </subcellularLocation>
</comment>
<dbReference type="Proteomes" id="UP000799439">
    <property type="component" value="Unassembled WGS sequence"/>
</dbReference>
<dbReference type="InterPro" id="IPR007568">
    <property type="entry name" value="RTA1"/>
</dbReference>
<keyword evidence="3 5" id="KW-1133">Transmembrane helix</keyword>
<dbReference type="GO" id="GO:0000324">
    <property type="term" value="C:fungal-type vacuole"/>
    <property type="evidence" value="ECO:0007669"/>
    <property type="project" value="TreeGrafter"/>
</dbReference>
<keyword evidence="2 5" id="KW-0812">Transmembrane</keyword>
<evidence type="ECO:0000313" key="6">
    <source>
        <dbReference type="EMBL" id="KAF2148648.1"/>
    </source>
</evidence>
<evidence type="ECO:0000313" key="7">
    <source>
        <dbReference type="Proteomes" id="UP000799439"/>
    </source>
</evidence>
<evidence type="ECO:0000256" key="5">
    <source>
        <dbReference type="SAM" id="Phobius"/>
    </source>
</evidence>
<evidence type="ECO:0000256" key="3">
    <source>
        <dbReference type="ARBA" id="ARBA00022989"/>
    </source>
</evidence>
<name>A0A9P4MCX8_9PEZI</name>
<feature type="transmembrane region" description="Helical" evidence="5">
    <location>
        <begin position="266"/>
        <end position="286"/>
    </location>
</feature>
<keyword evidence="4 5" id="KW-0472">Membrane</keyword>
<proteinExistence type="predicted"/>
<accession>A0A9P4MCX8</accession>
<dbReference type="EMBL" id="ML996092">
    <property type="protein sequence ID" value="KAF2148648.1"/>
    <property type="molecule type" value="Genomic_DNA"/>
</dbReference>
<gene>
    <name evidence="6" type="ORF">K461DRAFT_271284</name>
</gene>
<dbReference type="AlphaFoldDB" id="A0A9P4MCX8"/>
<organism evidence="6 7">
    <name type="scientific">Myriangium duriaei CBS 260.36</name>
    <dbReference type="NCBI Taxonomy" id="1168546"/>
    <lineage>
        <taxon>Eukaryota</taxon>
        <taxon>Fungi</taxon>
        <taxon>Dikarya</taxon>
        <taxon>Ascomycota</taxon>
        <taxon>Pezizomycotina</taxon>
        <taxon>Dothideomycetes</taxon>
        <taxon>Dothideomycetidae</taxon>
        <taxon>Myriangiales</taxon>
        <taxon>Myriangiaceae</taxon>
        <taxon>Myriangium</taxon>
    </lineage>
</organism>
<feature type="transmembrane region" description="Helical" evidence="5">
    <location>
        <begin position="228"/>
        <end position="251"/>
    </location>
</feature>
<feature type="transmembrane region" description="Helical" evidence="5">
    <location>
        <begin position="102"/>
        <end position="121"/>
    </location>
</feature>
<evidence type="ECO:0000256" key="4">
    <source>
        <dbReference type="ARBA" id="ARBA00023136"/>
    </source>
</evidence>
<feature type="transmembrane region" description="Helical" evidence="5">
    <location>
        <begin position="142"/>
        <end position="166"/>
    </location>
</feature>
<dbReference type="Pfam" id="PF04479">
    <property type="entry name" value="RTA1"/>
    <property type="match status" value="1"/>
</dbReference>
<comment type="caution">
    <text evidence="6">The sequence shown here is derived from an EMBL/GenBank/DDBJ whole genome shotgun (WGS) entry which is preliminary data.</text>
</comment>
<dbReference type="GO" id="GO:0005886">
    <property type="term" value="C:plasma membrane"/>
    <property type="evidence" value="ECO:0007669"/>
    <property type="project" value="TreeGrafter"/>
</dbReference>
<feature type="transmembrane region" description="Helical" evidence="5">
    <location>
        <begin position="46"/>
        <end position="64"/>
    </location>
</feature>
<keyword evidence="7" id="KW-1185">Reference proteome</keyword>
<feature type="transmembrane region" description="Helical" evidence="5">
    <location>
        <begin position="186"/>
        <end position="207"/>
    </location>
</feature>
<protein>
    <submittedName>
        <fullName evidence="6">RTA1-domain-containing protein</fullName>
    </submittedName>
</protein>
<evidence type="ECO:0000256" key="2">
    <source>
        <dbReference type="ARBA" id="ARBA00022692"/>
    </source>
</evidence>
<reference evidence="6" key="1">
    <citation type="journal article" date="2020" name="Stud. Mycol.">
        <title>101 Dothideomycetes genomes: a test case for predicting lifestyles and emergence of pathogens.</title>
        <authorList>
            <person name="Haridas S."/>
            <person name="Albert R."/>
            <person name="Binder M."/>
            <person name="Bloem J."/>
            <person name="Labutti K."/>
            <person name="Salamov A."/>
            <person name="Andreopoulos B."/>
            <person name="Baker S."/>
            <person name="Barry K."/>
            <person name="Bills G."/>
            <person name="Bluhm B."/>
            <person name="Cannon C."/>
            <person name="Castanera R."/>
            <person name="Culley D."/>
            <person name="Daum C."/>
            <person name="Ezra D."/>
            <person name="Gonzalez J."/>
            <person name="Henrissat B."/>
            <person name="Kuo A."/>
            <person name="Liang C."/>
            <person name="Lipzen A."/>
            <person name="Lutzoni F."/>
            <person name="Magnuson J."/>
            <person name="Mondo S."/>
            <person name="Nolan M."/>
            <person name="Ohm R."/>
            <person name="Pangilinan J."/>
            <person name="Park H.-J."/>
            <person name="Ramirez L."/>
            <person name="Alfaro M."/>
            <person name="Sun H."/>
            <person name="Tritt A."/>
            <person name="Yoshinaga Y."/>
            <person name="Zwiers L.-H."/>
            <person name="Turgeon B."/>
            <person name="Goodwin S."/>
            <person name="Spatafora J."/>
            <person name="Crous P."/>
            <person name="Grigoriev I."/>
        </authorList>
    </citation>
    <scope>NUCLEOTIDE SEQUENCE</scope>
    <source>
        <strain evidence="6">CBS 260.36</strain>
    </source>
</reference>
<feature type="transmembrane region" description="Helical" evidence="5">
    <location>
        <begin position="71"/>
        <end position="90"/>
    </location>
</feature>
<dbReference type="OrthoDB" id="4521223at2759"/>
<evidence type="ECO:0000256" key="1">
    <source>
        <dbReference type="ARBA" id="ARBA00004141"/>
    </source>
</evidence>